<accession>A0A3Q7G3C3</accession>
<reference evidence="1" key="1">
    <citation type="journal article" date="2012" name="Nature">
        <title>The tomato genome sequence provides insights into fleshy fruit evolution.</title>
        <authorList>
            <consortium name="Tomato Genome Consortium"/>
        </authorList>
    </citation>
    <scope>NUCLEOTIDE SEQUENCE [LARGE SCALE GENOMIC DNA]</scope>
    <source>
        <strain evidence="1">cv. Heinz 1706</strain>
    </source>
</reference>
<dbReference type="Proteomes" id="UP000004994">
    <property type="component" value="Chromosome 4"/>
</dbReference>
<dbReference type="Gramene" id="Solyc04g049876.1.1">
    <property type="protein sequence ID" value="Solyc04g049876.1.1"/>
    <property type="gene ID" value="Solyc04g049876.1"/>
</dbReference>
<dbReference type="PANTHER" id="PTHR11439">
    <property type="entry name" value="GAG-POL-RELATED RETROTRANSPOSON"/>
    <property type="match status" value="1"/>
</dbReference>
<dbReference type="PANTHER" id="PTHR11439:SF455">
    <property type="entry name" value="RLK (RECEPTOR-LIKE PROTEIN KINASE) 8, PUTATIVE-RELATED"/>
    <property type="match status" value="1"/>
</dbReference>
<reference evidence="1" key="2">
    <citation type="submission" date="2019-01" db="UniProtKB">
        <authorList>
            <consortium name="EnsemblPlants"/>
        </authorList>
    </citation>
    <scope>IDENTIFICATION</scope>
    <source>
        <strain evidence="1">cv. Heinz 1706</strain>
    </source>
</reference>
<protein>
    <recommendedName>
        <fullName evidence="3">Reverse transcriptase Ty1/copia-type domain-containing protein</fullName>
    </recommendedName>
</protein>
<dbReference type="AlphaFoldDB" id="A0A3Q7G3C3"/>
<dbReference type="InParanoid" id="A0A3Q7G3C3"/>
<organism evidence="1">
    <name type="scientific">Solanum lycopersicum</name>
    <name type="common">Tomato</name>
    <name type="synonym">Lycopersicon esculentum</name>
    <dbReference type="NCBI Taxonomy" id="4081"/>
    <lineage>
        <taxon>Eukaryota</taxon>
        <taxon>Viridiplantae</taxon>
        <taxon>Streptophyta</taxon>
        <taxon>Embryophyta</taxon>
        <taxon>Tracheophyta</taxon>
        <taxon>Spermatophyta</taxon>
        <taxon>Magnoliopsida</taxon>
        <taxon>eudicotyledons</taxon>
        <taxon>Gunneridae</taxon>
        <taxon>Pentapetalae</taxon>
        <taxon>asterids</taxon>
        <taxon>lamiids</taxon>
        <taxon>Solanales</taxon>
        <taxon>Solanaceae</taxon>
        <taxon>Solanoideae</taxon>
        <taxon>Solaneae</taxon>
        <taxon>Solanum</taxon>
        <taxon>Solanum subgen. Lycopersicon</taxon>
    </lineage>
</organism>
<evidence type="ECO:0000313" key="1">
    <source>
        <dbReference type="EnsemblPlants" id="Solyc04g049876.1.1"/>
    </source>
</evidence>
<sequence>MIVGSLKYLTFKRPDITHAVNFASQFMQSPYFSMKDLGPLHFFLEIEVNYFEGGIHLNQSKYGVEIMIVGSLQYLTLTRLDITHAVNLASQFMQSPNV</sequence>
<evidence type="ECO:0008006" key="3">
    <source>
        <dbReference type="Google" id="ProtNLM"/>
    </source>
</evidence>
<name>A0A3Q7G3C3_SOLLC</name>
<keyword evidence="2" id="KW-1185">Reference proteome</keyword>
<evidence type="ECO:0000313" key="2">
    <source>
        <dbReference type="Proteomes" id="UP000004994"/>
    </source>
</evidence>
<dbReference type="EnsemblPlants" id="Solyc04g049876.1.1">
    <property type="protein sequence ID" value="Solyc04g049876.1.1"/>
    <property type="gene ID" value="Solyc04g049876.1"/>
</dbReference>
<proteinExistence type="predicted"/>